<evidence type="ECO:0000256" key="5">
    <source>
        <dbReference type="ARBA" id="ARBA00022475"/>
    </source>
</evidence>
<keyword evidence="6" id="KW-0997">Cell inner membrane</keyword>
<keyword evidence="12" id="KW-1185">Reference proteome</keyword>
<dbReference type="PROSITE" id="PS51318">
    <property type="entry name" value="TAT"/>
    <property type="match status" value="1"/>
</dbReference>
<evidence type="ECO:0000256" key="7">
    <source>
        <dbReference type="ARBA" id="ARBA00022729"/>
    </source>
</evidence>
<sequence>MPRPDTRARRRAWGAGLGVVLLALAAIGTAFLPSPRTAAQATELGPAAELKLGYFATVTHAPALVGLEEGILAEELDRDGTRLQSQVFTAGPSAMEALNAGAIDAAYMGPSPAISSYLGSAGKSIRVVSGATSGGAYLIAQPGTESVADLAGGELATPQFAGTQDIAARDYLREQGADDDVAISHAAAGTAVQLFSRGAIAATWQPEPWASLLVEEYGGEVLVDERELWADGSFPTSVLVVSQQFAAEHPETVARLVEANKRSVEWASAHPEELVGVADAAIRRATGENLYDAVLSRALEGLTFTADPLAGTYPVLLERARATGVIPGAAAADLDGLIDTDWPNNDTEGGGSR</sequence>
<evidence type="ECO:0000256" key="4">
    <source>
        <dbReference type="ARBA" id="ARBA00022448"/>
    </source>
</evidence>
<dbReference type="EMBL" id="SHLA01000001">
    <property type="protein sequence ID" value="RZU61305.1"/>
    <property type="molecule type" value="Genomic_DNA"/>
</dbReference>
<dbReference type="Proteomes" id="UP000292685">
    <property type="component" value="Unassembled WGS sequence"/>
</dbReference>
<keyword evidence="10" id="KW-0812">Transmembrane</keyword>
<dbReference type="PANTHER" id="PTHR30024:SF47">
    <property type="entry name" value="TAURINE-BINDING PERIPLASMIC PROTEIN"/>
    <property type="match status" value="1"/>
</dbReference>
<name>A0A4Q8ACE9_9MICC</name>
<dbReference type="SUPFAM" id="SSF53850">
    <property type="entry name" value="Periplasmic binding protein-like II"/>
    <property type="match status" value="1"/>
</dbReference>
<evidence type="ECO:0000256" key="6">
    <source>
        <dbReference type="ARBA" id="ARBA00022519"/>
    </source>
</evidence>
<keyword evidence="7" id="KW-0732">Signal</keyword>
<dbReference type="Pfam" id="PF13379">
    <property type="entry name" value="NMT1_2"/>
    <property type="match status" value="1"/>
</dbReference>
<evidence type="ECO:0000256" key="10">
    <source>
        <dbReference type="SAM" id="Phobius"/>
    </source>
</evidence>
<accession>A0A4Q8ACE9</accession>
<comment type="similarity">
    <text evidence="3">Belongs to the bacterial solute-binding protein SsuA/TauA family.</text>
</comment>
<evidence type="ECO:0000313" key="12">
    <source>
        <dbReference type="Proteomes" id="UP000292685"/>
    </source>
</evidence>
<gene>
    <name evidence="11" type="ORF">EV380_0873</name>
</gene>
<keyword evidence="5" id="KW-1003">Cell membrane</keyword>
<dbReference type="OrthoDB" id="506341at2"/>
<evidence type="ECO:0000313" key="11">
    <source>
        <dbReference type="EMBL" id="RZU61305.1"/>
    </source>
</evidence>
<evidence type="ECO:0000256" key="2">
    <source>
        <dbReference type="ARBA" id="ARBA00004533"/>
    </source>
</evidence>
<organism evidence="11 12">
    <name type="scientific">Zhihengliuella halotolerans</name>
    <dbReference type="NCBI Taxonomy" id="370736"/>
    <lineage>
        <taxon>Bacteria</taxon>
        <taxon>Bacillati</taxon>
        <taxon>Actinomycetota</taxon>
        <taxon>Actinomycetes</taxon>
        <taxon>Micrococcales</taxon>
        <taxon>Micrococcaceae</taxon>
        <taxon>Zhihengliuella</taxon>
    </lineage>
</organism>
<dbReference type="InterPro" id="IPR044527">
    <property type="entry name" value="NrtA/CpmA_ABC-bd_dom"/>
</dbReference>
<evidence type="ECO:0000256" key="8">
    <source>
        <dbReference type="ARBA" id="ARBA00023136"/>
    </source>
</evidence>
<keyword evidence="8 10" id="KW-0472">Membrane</keyword>
<evidence type="ECO:0000256" key="1">
    <source>
        <dbReference type="ARBA" id="ARBA00004418"/>
    </source>
</evidence>
<dbReference type="Gene3D" id="3.40.190.10">
    <property type="entry name" value="Periplasmic binding protein-like II"/>
    <property type="match status" value="2"/>
</dbReference>
<evidence type="ECO:0000256" key="3">
    <source>
        <dbReference type="ARBA" id="ARBA00010742"/>
    </source>
</evidence>
<feature type="transmembrane region" description="Helical" evidence="10">
    <location>
        <begin position="12"/>
        <end position="32"/>
    </location>
</feature>
<proteinExistence type="inferred from homology"/>
<comment type="caution">
    <text evidence="11">The sequence shown here is derived from an EMBL/GenBank/DDBJ whole genome shotgun (WGS) entry which is preliminary data.</text>
</comment>
<dbReference type="CDD" id="cd13553">
    <property type="entry name" value="PBP2_NrtA_CpmA_like"/>
    <property type="match status" value="1"/>
</dbReference>
<dbReference type="GO" id="GO:0042597">
    <property type="term" value="C:periplasmic space"/>
    <property type="evidence" value="ECO:0007669"/>
    <property type="project" value="UniProtKB-SubCell"/>
</dbReference>
<dbReference type="InterPro" id="IPR006311">
    <property type="entry name" value="TAT_signal"/>
</dbReference>
<comment type="subcellular location">
    <subcellularLocation>
        <location evidence="2">Cell inner membrane</location>
    </subcellularLocation>
    <subcellularLocation>
        <location evidence="1">Periplasm</location>
    </subcellularLocation>
</comment>
<dbReference type="GO" id="GO:0005886">
    <property type="term" value="C:plasma membrane"/>
    <property type="evidence" value="ECO:0007669"/>
    <property type="project" value="UniProtKB-SubCell"/>
</dbReference>
<dbReference type="AlphaFoldDB" id="A0A4Q8ACE9"/>
<dbReference type="PANTHER" id="PTHR30024">
    <property type="entry name" value="ALIPHATIC SULFONATES-BINDING PROTEIN-RELATED"/>
    <property type="match status" value="1"/>
</dbReference>
<evidence type="ECO:0000256" key="9">
    <source>
        <dbReference type="ARBA" id="ARBA00024031"/>
    </source>
</evidence>
<dbReference type="RefSeq" id="WP_130449586.1">
    <property type="nucleotide sequence ID" value="NZ_SHLA01000001.1"/>
</dbReference>
<keyword evidence="10" id="KW-1133">Transmembrane helix</keyword>
<comment type="similarity">
    <text evidence="9">Belongs to the CmpA/NrtA family.</text>
</comment>
<protein>
    <submittedName>
        <fullName evidence="11">NitT/TauT family transport system substrate-binding protein</fullName>
    </submittedName>
</protein>
<reference evidence="11 12" key="1">
    <citation type="submission" date="2019-02" db="EMBL/GenBank/DDBJ databases">
        <title>Sequencing the genomes of 1000 actinobacteria strains.</title>
        <authorList>
            <person name="Klenk H.-P."/>
        </authorList>
    </citation>
    <scope>NUCLEOTIDE SEQUENCE [LARGE SCALE GENOMIC DNA]</scope>
    <source>
        <strain evidence="11 12">DSM 17364</strain>
    </source>
</reference>
<keyword evidence="4" id="KW-0813">Transport</keyword>